<dbReference type="Gene3D" id="3.40.50.2000">
    <property type="entry name" value="Glycogen Phosphorylase B"/>
    <property type="match status" value="2"/>
</dbReference>
<dbReference type="AlphaFoldDB" id="A0A059E0A4"/>
<dbReference type="PANTHER" id="PTHR10788">
    <property type="entry name" value="TREHALOSE-6-PHOSPHATE SYNTHASE"/>
    <property type="match status" value="1"/>
</dbReference>
<dbReference type="InterPro" id="IPR001830">
    <property type="entry name" value="Glyco_trans_20"/>
</dbReference>
<evidence type="ECO:0000313" key="2">
    <source>
        <dbReference type="EMBL" id="KCZ60361.1"/>
    </source>
</evidence>
<evidence type="ECO:0008006" key="4">
    <source>
        <dbReference type="Google" id="ProtNLM"/>
    </source>
</evidence>
<dbReference type="STRING" id="1280948.HY36_05120"/>
<evidence type="ECO:0000313" key="3">
    <source>
        <dbReference type="Proteomes" id="UP000024547"/>
    </source>
</evidence>
<reference evidence="2 3" key="1">
    <citation type="journal article" date="2014" name="Antonie Van Leeuwenhoek">
        <title>Hyphomonas beringensis sp. nov. and Hyphomonas chukchiensis sp. nov., isolated from surface seawater of the Bering Sea and Chukchi Sea.</title>
        <authorList>
            <person name="Li C."/>
            <person name="Lai Q."/>
            <person name="Li G."/>
            <person name="Dong C."/>
            <person name="Wang J."/>
            <person name="Liao Y."/>
            <person name="Shao Z."/>
        </authorList>
    </citation>
    <scope>NUCLEOTIDE SEQUENCE [LARGE SCALE GENOMIC DNA]</scope>
    <source>
        <strain evidence="2 3">22II1-22F38</strain>
    </source>
</reference>
<dbReference type="GeneID" id="92501100"/>
<evidence type="ECO:0000256" key="1">
    <source>
        <dbReference type="ARBA" id="ARBA00008799"/>
    </source>
</evidence>
<gene>
    <name evidence="2" type="ORF">HY36_05120</name>
</gene>
<sequence>MGQTASGGLVVALQKTMESQGGVWIGTKLDESISDHFLKEYDGGKFDRHALHLQPSEYNDYYLGYANSVLWPLFHGRTDLLDVAHGQLAAYASVNQKLAEATRHLITDDDTIWIHDYHFIPLASELRKLGVQNPIGFFLHTPFPTTSDVHALTHKRNLLDWLSAYDLVGLQTQRDVSAMIEVCRTVFGGQMLSDGRIRCQGRDIWPASFPIGIEAENFRRTAEAQKPLAPQIASGQRLLIGVDRLDYSKGLPHKFRGFQRYLEDRASSDSPLTLLQIASPTREDVEAYQEVRRELEQITGQVNGRFAELGYIPIQYIHRSVPRDYLAGLYRRADIALVTPLIDGMNLVAKEYIAAQDPADPGVLILSEAAGAAEQLKVGALMVNPFDPGSVSEAIQSAASMSREERIERHQSQWNEIARHDVHWWTGTFLNSLKRNAAQRIEHDSILRLA</sequence>
<dbReference type="GO" id="GO:0005992">
    <property type="term" value="P:trehalose biosynthetic process"/>
    <property type="evidence" value="ECO:0007669"/>
    <property type="project" value="InterPro"/>
</dbReference>
<dbReference type="Pfam" id="PF00982">
    <property type="entry name" value="Glyco_transf_20"/>
    <property type="match status" value="1"/>
</dbReference>
<organism evidence="2 3">
    <name type="scientific">Hyphomonas atlantica</name>
    <dbReference type="NCBI Taxonomy" id="1280948"/>
    <lineage>
        <taxon>Bacteria</taxon>
        <taxon>Pseudomonadati</taxon>
        <taxon>Pseudomonadota</taxon>
        <taxon>Alphaproteobacteria</taxon>
        <taxon>Hyphomonadales</taxon>
        <taxon>Hyphomonadaceae</taxon>
        <taxon>Hyphomonas</taxon>
    </lineage>
</organism>
<accession>A0A059E0A4</accession>
<keyword evidence="3" id="KW-1185">Reference proteome</keyword>
<dbReference type="RefSeq" id="WP_206741182.1">
    <property type="nucleotide sequence ID" value="NZ_AWFH01000023.1"/>
</dbReference>
<dbReference type="PATRIC" id="fig|1280948.3.peg.2081"/>
<name>A0A059E0A4_9PROT</name>
<dbReference type="CDD" id="cd03788">
    <property type="entry name" value="GT20_TPS"/>
    <property type="match status" value="1"/>
</dbReference>
<dbReference type="eggNOG" id="COG0380">
    <property type="taxonomic scope" value="Bacteria"/>
</dbReference>
<dbReference type="SUPFAM" id="SSF53756">
    <property type="entry name" value="UDP-Glycosyltransferase/glycogen phosphorylase"/>
    <property type="match status" value="1"/>
</dbReference>
<dbReference type="EMBL" id="AWFH01000023">
    <property type="protein sequence ID" value="KCZ60361.1"/>
    <property type="molecule type" value="Genomic_DNA"/>
</dbReference>
<comment type="caution">
    <text evidence="2">The sequence shown here is derived from an EMBL/GenBank/DDBJ whole genome shotgun (WGS) entry which is preliminary data.</text>
</comment>
<dbReference type="PANTHER" id="PTHR10788:SF106">
    <property type="entry name" value="BCDNA.GH08860"/>
    <property type="match status" value="1"/>
</dbReference>
<dbReference type="GO" id="GO:0003825">
    <property type="term" value="F:alpha,alpha-trehalose-phosphate synthase (UDP-forming) activity"/>
    <property type="evidence" value="ECO:0007669"/>
    <property type="project" value="TreeGrafter"/>
</dbReference>
<dbReference type="Proteomes" id="UP000024547">
    <property type="component" value="Unassembled WGS sequence"/>
</dbReference>
<comment type="similarity">
    <text evidence="1">Belongs to the glycosyltransferase 20 family.</text>
</comment>
<protein>
    <recommendedName>
        <fullName evidence="4">Trehalose-6-phosphate synthase</fullName>
    </recommendedName>
</protein>
<proteinExistence type="inferred from homology"/>